<reference evidence="2 3" key="1">
    <citation type="submission" date="2019-05" db="EMBL/GenBank/DDBJ databases">
        <title>Another draft genome of Portunus trituberculatus and its Hox gene families provides insights of decapod evolution.</title>
        <authorList>
            <person name="Jeong J.-H."/>
            <person name="Song I."/>
            <person name="Kim S."/>
            <person name="Choi T."/>
            <person name="Kim D."/>
            <person name="Ryu S."/>
            <person name="Kim W."/>
        </authorList>
    </citation>
    <scope>NUCLEOTIDE SEQUENCE [LARGE SCALE GENOMIC DNA]</scope>
    <source>
        <tissue evidence="2">Muscle</tissue>
    </source>
</reference>
<proteinExistence type="predicted"/>
<name>A0A5B7IH38_PORTR</name>
<gene>
    <name evidence="2" type="ORF">E2C01_076208</name>
</gene>
<feature type="compositionally biased region" description="Basic and acidic residues" evidence="1">
    <location>
        <begin position="54"/>
        <end position="77"/>
    </location>
</feature>
<feature type="region of interest" description="Disordered" evidence="1">
    <location>
        <begin position="52"/>
        <end position="91"/>
    </location>
</feature>
<keyword evidence="3" id="KW-1185">Reference proteome</keyword>
<comment type="caution">
    <text evidence="2">The sequence shown here is derived from an EMBL/GenBank/DDBJ whole genome shotgun (WGS) entry which is preliminary data.</text>
</comment>
<evidence type="ECO:0000256" key="1">
    <source>
        <dbReference type="SAM" id="MobiDB-lite"/>
    </source>
</evidence>
<dbReference type="Proteomes" id="UP000324222">
    <property type="component" value="Unassembled WGS sequence"/>
</dbReference>
<dbReference type="AlphaFoldDB" id="A0A5B7IH38"/>
<dbReference type="EMBL" id="VSRR010057400">
    <property type="protein sequence ID" value="MPC81583.1"/>
    <property type="molecule type" value="Genomic_DNA"/>
</dbReference>
<evidence type="ECO:0000313" key="3">
    <source>
        <dbReference type="Proteomes" id="UP000324222"/>
    </source>
</evidence>
<accession>A0A5B7IH38</accession>
<protein>
    <submittedName>
        <fullName evidence="2">Uncharacterized protein</fullName>
    </submittedName>
</protein>
<organism evidence="2 3">
    <name type="scientific">Portunus trituberculatus</name>
    <name type="common">Swimming crab</name>
    <name type="synonym">Neptunus trituberculatus</name>
    <dbReference type="NCBI Taxonomy" id="210409"/>
    <lineage>
        <taxon>Eukaryota</taxon>
        <taxon>Metazoa</taxon>
        <taxon>Ecdysozoa</taxon>
        <taxon>Arthropoda</taxon>
        <taxon>Crustacea</taxon>
        <taxon>Multicrustacea</taxon>
        <taxon>Malacostraca</taxon>
        <taxon>Eumalacostraca</taxon>
        <taxon>Eucarida</taxon>
        <taxon>Decapoda</taxon>
        <taxon>Pleocyemata</taxon>
        <taxon>Brachyura</taxon>
        <taxon>Eubrachyura</taxon>
        <taxon>Portunoidea</taxon>
        <taxon>Portunidae</taxon>
        <taxon>Portuninae</taxon>
        <taxon>Portunus</taxon>
    </lineage>
</organism>
<feature type="compositionally biased region" description="Basic residues" evidence="1">
    <location>
        <begin position="81"/>
        <end position="91"/>
    </location>
</feature>
<sequence length="91" mass="10466">MTPSRAIGRCGHINIAGEACLVFMWSCRRPKRRSMFALEGTGRGTLRCCRQRKTRAERTRQTLEKGEEGNCKRREPESNMQKKKRTHQAGS</sequence>
<evidence type="ECO:0000313" key="2">
    <source>
        <dbReference type="EMBL" id="MPC81583.1"/>
    </source>
</evidence>